<dbReference type="InterPro" id="IPR004888">
    <property type="entry name" value="Glycoside_hydrolase_63"/>
</dbReference>
<accession>A0A3E5DYG7</accession>
<dbReference type="GO" id="GO:0006487">
    <property type="term" value="P:protein N-linked glycosylation"/>
    <property type="evidence" value="ECO:0007669"/>
    <property type="project" value="TreeGrafter"/>
</dbReference>
<evidence type="ECO:0000313" key="6">
    <source>
        <dbReference type="EMBL" id="RGS11956.1"/>
    </source>
</evidence>
<evidence type="ECO:0000256" key="1">
    <source>
        <dbReference type="ARBA" id="ARBA00010833"/>
    </source>
</evidence>
<reference evidence="6 7" key="1">
    <citation type="submission" date="2018-08" db="EMBL/GenBank/DDBJ databases">
        <title>A genome reference for cultivated species of the human gut microbiota.</title>
        <authorList>
            <person name="Zou Y."/>
            <person name="Xue W."/>
            <person name="Luo G."/>
        </authorList>
    </citation>
    <scope>NUCLEOTIDE SEQUENCE [LARGE SCALE GENOMIC DNA]</scope>
    <source>
        <strain evidence="6 7">AF24-12</strain>
    </source>
</reference>
<feature type="chain" id="PRO_5043182746" evidence="4">
    <location>
        <begin position="23"/>
        <end position="626"/>
    </location>
</feature>
<dbReference type="GO" id="GO:0004573">
    <property type="term" value="F:Glc3Man9GlcNAc2 oligosaccharide glucosidase activity"/>
    <property type="evidence" value="ECO:0007669"/>
    <property type="project" value="InterPro"/>
</dbReference>
<dbReference type="EMBL" id="QRVA01000044">
    <property type="protein sequence ID" value="RGS11956.1"/>
    <property type="molecule type" value="Genomic_DNA"/>
</dbReference>
<comment type="similarity">
    <text evidence="1">Belongs to the glycosyl hydrolase 63 family.</text>
</comment>
<proteinExistence type="inferred from homology"/>
<dbReference type="Gene3D" id="1.50.10.10">
    <property type="match status" value="1"/>
</dbReference>
<keyword evidence="3" id="KW-0326">Glycosidase</keyword>
<dbReference type="GO" id="GO:0009311">
    <property type="term" value="P:oligosaccharide metabolic process"/>
    <property type="evidence" value="ECO:0007669"/>
    <property type="project" value="InterPro"/>
</dbReference>
<dbReference type="PANTHER" id="PTHR10412:SF11">
    <property type="entry name" value="MANNOSYL-OLIGOSACCHARIDE GLUCOSIDASE"/>
    <property type="match status" value="1"/>
</dbReference>
<dbReference type="PANTHER" id="PTHR10412">
    <property type="entry name" value="MANNOSYL-OLIGOSACCHARIDE GLUCOSIDASE"/>
    <property type="match status" value="1"/>
</dbReference>
<name>A0A3E5DYG7_9BACT</name>
<sequence>MKTKSIAILTMGLAMLSMDGMAQTTRQEYKDILDIQLTPGAPRRHNGCFTDMGSWMGFTLSEKEKPAAGFCGPFSIYYRNWYARSLVSLIDGTVQEQSYYPGEIRMSLKKDGADFYESLQFVDARTALLTVTNPSKVPFTFTADSISTRANVSRYKNRVTIGDFYGERVIIDFPQEVKVTDTDHNYLATVPRGVEQLTIAISLVEQDTEASVQHVHTASLLANPKVALDENEKRWNGYLKKVIRDDMPAEYNRVAAKSIVTLLSNWRAKRGALYHDGIVPSHAVGYFVGCWAWDCWRFSAGMASFFPELAKDNIRVMFDYQQPDGMIIDCIYPDASENNYRDSKPPLAAWAVNEIYEHTQDLAFVKEMYPKLLKYHKWWYEKRDHDKNHICEFGSVDGTLEAAAWESGMDNAIRFDGTKMLQNGKDAWSTDQESVDLNAYLSLEYTLLKKFAGLLGEPFDLPDYRGLVADYFFDQKDGFFYDRRLDADRSFVREAGCEGYIPFWANIATPKQFAKARKLLDNKKKFSTFIPFPTIAADNPKYNPQGYWRGPIWLDQTYYGIKGYRNYGETKKADAYTDQVFRNLQGISAGTPIYENYDTHTGKPMQASHFSWSAACLIMMYNDYGK</sequence>
<evidence type="ECO:0000256" key="3">
    <source>
        <dbReference type="ARBA" id="ARBA00023295"/>
    </source>
</evidence>
<dbReference type="InterPro" id="IPR012341">
    <property type="entry name" value="6hp_glycosidase-like_sf"/>
</dbReference>
<keyword evidence="2 6" id="KW-0378">Hydrolase</keyword>
<feature type="signal peptide" evidence="4">
    <location>
        <begin position="1"/>
        <end position="22"/>
    </location>
</feature>
<protein>
    <submittedName>
        <fullName evidence="6">Glycoside hydrolase</fullName>
    </submittedName>
</protein>
<dbReference type="Proteomes" id="UP000283872">
    <property type="component" value="Unassembled WGS sequence"/>
</dbReference>
<dbReference type="AlphaFoldDB" id="A0A3E5DYG7"/>
<dbReference type="InterPro" id="IPR054491">
    <property type="entry name" value="MGH1-like_GH"/>
</dbReference>
<comment type="caution">
    <text evidence="6">The sequence shown here is derived from an EMBL/GenBank/DDBJ whole genome shotgun (WGS) entry which is preliminary data.</text>
</comment>
<keyword evidence="4" id="KW-0732">Signal</keyword>
<evidence type="ECO:0000313" key="7">
    <source>
        <dbReference type="Proteomes" id="UP000283872"/>
    </source>
</evidence>
<evidence type="ECO:0000256" key="4">
    <source>
        <dbReference type="SAM" id="SignalP"/>
    </source>
</evidence>
<dbReference type="InterPro" id="IPR008928">
    <property type="entry name" value="6-hairpin_glycosidase_sf"/>
</dbReference>
<organism evidence="6 7">
    <name type="scientific">Segatella copri</name>
    <dbReference type="NCBI Taxonomy" id="165179"/>
    <lineage>
        <taxon>Bacteria</taxon>
        <taxon>Pseudomonadati</taxon>
        <taxon>Bacteroidota</taxon>
        <taxon>Bacteroidia</taxon>
        <taxon>Bacteroidales</taxon>
        <taxon>Prevotellaceae</taxon>
        <taxon>Segatella</taxon>
    </lineage>
</organism>
<evidence type="ECO:0000256" key="2">
    <source>
        <dbReference type="ARBA" id="ARBA00022801"/>
    </source>
</evidence>
<dbReference type="Pfam" id="PF22422">
    <property type="entry name" value="MGH1-like_GH"/>
    <property type="match status" value="1"/>
</dbReference>
<dbReference type="Gene3D" id="2.70.98.50">
    <property type="entry name" value="putative glycoside hydrolase family protein from bacillus halodurans"/>
    <property type="match status" value="1"/>
</dbReference>
<dbReference type="RefSeq" id="WP_117587400.1">
    <property type="nucleotide sequence ID" value="NZ_QRVA01000044.1"/>
</dbReference>
<dbReference type="SUPFAM" id="SSF48208">
    <property type="entry name" value="Six-hairpin glycosidases"/>
    <property type="match status" value="1"/>
</dbReference>
<gene>
    <name evidence="6" type="ORF">DWY11_13225</name>
</gene>
<feature type="domain" description="Mannosylglycerate hydrolase MGH1-like glycoside hydrolase" evidence="5">
    <location>
        <begin position="290"/>
        <end position="613"/>
    </location>
</feature>
<evidence type="ECO:0000259" key="5">
    <source>
        <dbReference type="Pfam" id="PF22422"/>
    </source>
</evidence>